<evidence type="ECO:0000313" key="7">
    <source>
        <dbReference type="Proteomes" id="UP001500552"/>
    </source>
</evidence>
<dbReference type="SUPFAM" id="SSF56281">
    <property type="entry name" value="Metallo-hydrolase/oxidoreductase"/>
    <property type="match status" value="1"/>
</dbReference>
<dbReference type="EMBL" id="BAABHC010000011">
    <property type="protein sequence ID" value="GAA4431856.1"/>
    <property type="molecule type" value="Genomic_DNA"/>
</dbReference>
<name>A0ABP8LP49_9BACT</name>
<dbReference type="CDD" id="cd06262">
    <property type="entry name" value="metallo-hydrolase-like_MBL-fold"/>
    <property type="match status" value="1"/>
</dbReference>
<sequence length="218" mass="24592">MLLNLKPMKVTCLTFNPFQENTYLLHNDTNECVVIDPGCYEKEEREELRQYIQENGLKVVRLLNTHCHIDHVLGNKFVADTYHVGLEIHRADEQTLRAVTAYAPSYGFQQYAETLPANFLEEGDTVKFGNTELQVLFTPGHAPGHVVFYNGSEKICIGGDVLFQGSIGRTDLPGGDFDTLITSIKEKMFALPDDVTVYPGHGPETTIGYEKRHNPFLR</sequence>
<feature type="domain" description="Metallo-beta-lactamase" evidence="5">
    <location>
        <begin position="19"/>
        <end position="201"/>
    </location>
</feature>
<keyword evidence="3" id="KW-0378">Hydrolase</keyword>
<comment type="caution">
    <text evidence="6">The sequence shown here is derived from an EMBL/GenBank/DDBJ whole genome shotgun (WGS) entry which is preliminary data.</text>
</comment>
<proteinExistence type="predicted"/>
<evidence type="ECO:0000256" key="1">
    <source>
        <dbReference type="ARBA" id="ARBA00001947"/>
    </source>
</evidence>
<dbReference type="SMART" id="SM00849">
    <property type="entry name" value="Lactamase_B"/>
    <property type="match status" value="1"/>
</dbReference>
<evidence type="ECO:0000256" key="3">
    <source>
        <dbReference type="ARBA" id="ARBA00022801"/>
    </source>
</evidence>
<protein>
    <submittedName>
        <fullName evidence="6">MBL fold metallo-hydrolase</fullName>
    </submittedName>
</protein>
<evidence type="ECO:0000313" key="6">
    <source>
        <dbReference type="EMBL" id="GAA4431856.1"/>
    </source>
</evidence>
<dbReference type="InterPro" id="IPR001279">
    <property type="entry name" value="Metallo-B-lactamas"/>
</dbReference>
<dbReference type="InterPro" id="IPR036866">
    <property type="entry name" value="RibonucZ/Hydroxyglut_hydro"/>
</dbReference>
<accession>A0ABP8LP49</accession>
<organism evidence="6 7">
    <name type="scientific">Pontibacter saemangeumensis</name>
    <dbReference type="NCBI Taxonomy" id="1084525"/>
    <lineage>
        <taxon>Bacteria</taxon>
        <taxon>Pseudomonadati</taxon>
        <taxon>Bacteroidota</taxon>
        <taxon>Cytophagia</taxon>
        <taxon>Cytophagales</taxon>
        <taxon>Hymenobacteraceae</taxon>
        <taxon>Pontibacter</taxon>
    </lineage>
</organism>
<dbReference type="InterPro" id="IPR051453">
    <property type="entry name" value="MBL_Glyoxalase_II"/>
</dbReference>
<keyword evidence="4" id="KW-0862">Zinc</keyword>
<dbReference type="Gene3D" id="3.60.15.10">
    <property type="entry name" value="Ribonuclease Z/Hydroxyacylglutathione hydrolase-like"/>
    <property type="match status" value="1"/>
</dbReference>
<comment type="cofactor">
    <cofactor evidence="1">
        <name>Zn(2+)</name>
        <dbReference type="ChEBI" id="CHEBI:29105"/>
    </cofactor>
</comment>
<reference evidence="7" key="1">
    <citation type="journal article" date="2019" name="Int. J. Syst. Evol. Microbiol.">
        <title>The Global Catalogue of Microorganisms (GCM) 10K type strain sequencing project: providing services to taxonomists for standard genome sequencing and annotation.</title>
        <authorList>
            <consortium name="The Broad Institute Genomics Platform"/>
            <consortium name="The Broad Institute Genome Sequencing Center for Infectious Disease"/>
            <person name="Wu L."/>
            <person name="Ma J."/>
        </authorList>
    </citation>
    <scope>NUCLEOTIDE SEQUENCE [LARGE SCALE GENOMIC DNA]</scope>
    <source>
        <strain evidence="7">JCM 17926</strain>
    </source>
</reference>
<keyword evidence="2" id="KW-0479">Metal-binding</keyword>
<evidence type="ECO:0000256" key="4">
    <source>
        <dbReference type="ARBA" id="ARBA00022833"/>
    </source>
</evidence>
<evidence type="ECO:0000256" key="2">
    <source>
        <dbReference type="ARBA" id="ARBA00022723"/>
    </source>
</evidence>
<evidence type="ECO:0000259" key="5">
    <source>
        <dbReference type="SMART" id="SM00849"/>
    </source>
</evidence>
<dbReference type="Pfam" id="PF00753">
    <property type="entry name" value="Lactamase_B"/>
    <property type="match status" value="1"/>
</dbReference>
<dbReference type="PANTHER" id="PTHR46233:SF3">
    <property type="entry name" value="HYDROXYACYLGLUTATHIONE HYDROLASE GLOC"/>
    <property type="match status" value="1"/>
</dbReference>
<gene>
    <name evidence="6" type="ORF">GCM10023188_19770</name>
</gene>
<dbReference type="Proteomes" id="UP001500552">
    <property type="component" value="Unassembled WGS sequence"/>
</dbReference>
<dbReference type="PANTHER" id="PTHR46233">
    <property type="entry name" value="HYDROXYACYLGLUTATHIONE HYDROLASE GLOC"/>
    <property type="match status" value="1"/>
</dbReference>
<keyword evidence="7" id="KW-1185">Reference proteome</keyword>